<sequence>MKKTRARFLSLLLTVCMVVTMLPTVAFATEDTQAPTVSGFTVERVNEDTIIFKFTPSTTGKWYYEITDATTPQPENPLIPTVISSAGVEHIQQVNLSPDDANLYLQIEDESGNKSQIYSLDIPAYAPTSHAITVTDGTASPSTAVKDAIVTLTADAAPSGKQFKEWTIAPSNVTFVYSTSATSATAKFTMPDEAVTATAVFEDIPDTTIPTVSDFSATRISADEVELKFTPNTIGKYDFSISLASTNTPPQLDPYIPIFQANLEHSAIRRRAGTAATDLLKIHLQIEDESSNKSQVYSLDIPAYTPPTTYTISGTVTDGDTSAPIEGASVQLKDSSNNTIGNAVTTDNSGNYTISDVAPERYTIDVSKDGYTPGTISAFEVSGADVTNKNIRLNAINTAGLILKLDDISLDADSTTEVSGTGYSYIYDAATDMGTLTLTNYSNGAIGTTTNSSGVVIQSALFSNFPLTLVLSGENRLDGFDATDAYSVGIYMDAPLTIKGGGELYAVGGDATGSNATGVYNVSIGIGVDGSLTIESGTIVATNGNALTSLGTIKANEILVTGGSVTAGGVGGIVGIACSDLTVSGSGSVTSSVTAGNGIFASDTLTVSDSGSVMGTAGSGNSLSAGISAGTITLNDNATVTGTGGTATNNNSRSFGIRATQGSITVNGGRLTGIGGEATGTYGDSYGLYMEGLGVTPTISGTGKIIGIAGAGTDISAGLFARSVSLGNVLYVSPNRDGSGLTEVALDKKMSDYPYAVNYIPEAADSAFYRDGIRLSANSDSIKIPTENSSTIRYQFKNLDQFDMPMDTAVTWGQGGTMPNGVSAGVANTSGIPITVATGATTGSFGLIATTGQGADETRATLTVNIVDKVDVSSDITFANGTATYTGNALSHETATFNGTADGTGTFTYTYTVPIGSTGDLDANGKPLGAGDYEVTVVYEDDSQRGEKTVTFTVNKTTPVITGVSVVNPPIYTTSVVILSHTDTNNGLLAFDNGQVLTEGTSDYNWTFTPTDTDNYNNATGTVSITVVEDTITSLAVTTPPTKTTYKHGDTLDKTGLVLTATHTSSATTALSHNDITVTYQNGTAFRAGDTYVTLGYSGMTATQAVTVSKVNYTGIKTATGTMLAAGQTGATVALPPLPEGASYGIPTDGSGTITITDMTVSGTTLTYTAPASTAGQTGVVNIPVTGASYYNDYEVTVTVTSTDKQPQNISYADESINKTYGDIAFTNVLTETTVVGAITYASNNTAVATVDANGEVTVVGAGTAIITATTAETATHAQDTAAFNVIVAKKAVTVKPENFTIESNGNMPFFTWEIVGLVGNDTLTPTNPEAIDMQPQENGAPLTTVKVGTFDIVFTTEPIFGATVTKNYNITIGTGTLTVNEKFYTVNVTNGTGDGDYAESEEVIVTANDRIGYTFTGWSGLDGLTLIEGIATSKTVKFTMPESDVTVTAEYRRNSSSGGGGSSGGSYTPPPKTEITGSVNTATGTVTFKATEQNIGDLIVDNRGLTLKSSLLDIHLDVESLKVIDKQTSGNINISAAKPSNLSQANRALIGNRPVFNLTISGNKTVTDFGDGYVTVYIPYRLQAGEQAENLVIYYINQNGKAIVVENSSYDAKTGRMMFKTNHFSVFGIGYKNPVKFTDVTNHWAKEDIYFVVNRGLFSGTSNTTFSPSTAMTRGMFVTALGRLAEVNTASYKTNKFADVKSTDYFAPYVAWAKTAGIVNGTSATTFSPNSNITREQMAVILYNYAKEIGFDLPNVHKEITFEDDASLSIGARVAVTEMQTAGILAGKSDNKFDPQGIATRAEVSVMLKRFVEIAISESMAKGFIKNDSGEWMYYQNGTPVKNQTKNIGGKSYKFDKNGVTLDYPKKKEYGTYTVKAGDSFWKIANEHNISMYTLAEINGKTIFSMIHPGDALKIPK</sequence>
<comment type="caution">
    <text evidence="1">The sequence shown here is derived from an EMBL/GenBank/DDBJ whole genome shotgun (WGS) entry which is preliminary data.</text>
</comment>
<gene>
    <name evidence="1" type="ORF">AN2V17_16190</name>
</gene>
<dbReference type="EMBL" id="BTPU01000025">
    <property type="protein sequence ID" value="GMQ62387.1"/>
    <property type="molecule type" value="Genomic_DNA"/>
</dbReference>
<evidence type="ECO:0000313" key="2">
    <source>
        <dbReference type="Proteomes" id="UP001374599"/>
    </source>
</evidence>
<proteinExistence type="predicted"/>
<name>A0ACB5UHQ0_9FIRM</name>
<evidence type="ECO:0000313" key="1">
    <source>
        <dbReference type="EMBL" id="GMQ62387.1"/>
    </source>
</evidence>
<organism evidence="1 2">
    <name type="scientific">Vallitalea maricola</name>
    <dbReference type="NCBI Taxonomy" id="3074433"/>
    <lineage>
        <taxon>Bacteria</taxon>
        <taxon>Bacillati</taxon>
        <taxon>Bacillota</taxon>
        <taxon>Clostridia</taxon>
        <taxon>Lachnospirales</taxon>
        <taxon>Vallitaleaceae</taxon>
        <taxon>Vallitalea</taxon>
    </lineage>
</organism>
<reference evidence="1" key="1">
    <citation type="submission" date="2023-09" db="EMBL/GenBank/DDBJ databases">
        <title>Vallitalea sediminicola and Vallitalea maricola sp. nov., anaerobic bacteria isolated from marine sediment.</title>
        <authorList>
            <person name="Hirano S."/>
            <person name="Maeda A."/>
            <person name="Terahara T."/>
            <person name="Mori K."/>
            <person name="Hamada M."/>
            <person name="Matsumoto R."/>
            <person name="Kobayashi T."/>
        </authorList>
    </citation>
    <scope>NUCLEOTIDE SEQUENCE</scope>
    <source>
        <strain evidence="1">AN17-2</strain>
    </source>
</reference>
<dbReference type="Proteomes" id="UP001374599">
    <property type="component" value="Unassembled WGS sequence"/>
</dbReference>
<accession>A0ACB5UHQ0</accession>
<keyword evidence="2" id="KW-1185">Reference proteome</keyword>
<protein>
    <submittedName>
        <fullName evidence="1">Uncharacterized protein</fullName>
    </submittedName>
</protein>